<gene>
    <name evidence="6" type="primary">azoR</name>
    <name evidence="8" type="ORF">E0485_19275</name>
</gene>
<dbReference type="GO" id="GO:0016652">
    <property type="term" value="F:oxidoreductase activity, acting on NAD(P)H as acceptor"/>
    <property type="evidence" value="ECO:0007669"/>
    <property type="project" value="UniProtKB-UniRule"/>
</dbReference>
<comment type="similarity">
    <text evidence="6">Belongs to the azoreductase type 1 family.</text>
</comment>
<evidence type="ECO:0000256" key="3">
    <source>
        <dbReference type="ARBA" id="ARBA00023002"/>
    </source>
</evidence>
<dbReference type="OrthoDB" id="9805013at2"/>
<comment type="catalytic activity">
    <reaction evidence="6">
        <text>2 a quinone + NADH + H(+) = 2 a 1,4-benzosemiquinone + NAD(+)</text>
        <dbReference type="Rhea" id="RHEA:65952"/>
        <dbReference type="ChEBI" id="CHEBI:15378"/>
        <dbReference type="ChEBI" id="CHEBI:57540"/>
        <dbReference type="ChEBI" id="CHEBI:57945"/>
        <dbReference type="ChEBI" id="CHEBI:132124"/>
        <dbReference type="ChEBI" id="CHEBI:134225"/>
    </reaction>
</comment>
<dbReference type="GO" id="GO:0009055">
    <property type="term" value="F:electron transfer activity"/>
    <property type="evidence" value="ECO:0007669"/>
    <property type="project" value="UniProtKB-UniRule"/>
</dbReference>
<dbReference type="InterPro" id="IPR003680">
    <property type="entry name" value="Flavodoxin_fold"/>
</dbReference>
<dbReference type="GO" id="GO:0010181">
    <property type="term" value="F:FMN binding"/>
    <property type="evidence" value="ECO:0007669"/>
    <property type="project" value="UniProtKB-UniRule"/>
</dbReference>
<dbReference type="GO" id="GO:0016655">
    <property type="term" value="F:oxidoreductase activity, acting on NAD(P)H, quinone or similar compound as acceptor"/>
    <property type="evidence" value="ECO:0007669"/>
    <property type="project" value="InterPro"/>
</dbReference>
<comment type="function">
    <text evidence="6">Also exhibits azoreductase activity. Catalyzes the reductive cleavage of the azo bond in aromatic azo compounds to the corresponding amines.</text>
</comment>
<keyword evidence="4 6" id="KW-0520">NAD</keyword>
<dbReference type="InterPro" id="IPR029039">
    <property type="entry name" value="Flavoprotein-like_sf"/>
</dbReference>
<dbReference type="Gene3D" id="3.40.50.360">
    <property type="match status" value="1"/>
</dbReference>
<comment type="caution">
    <text evidence="6">Lacks conserved residue(s) required for the propagation of feature annotation.</text>
</comment>
<dbReference type="Proteomes" id="UP000295418">
    <property type="component" value="Unassembled WGS sequence"/>
</dbReference>
<evidence type="ECO:0000256" key="2">
    <source>
        <dbReference type="ARBA" id="ARBA00022643"/>
    </source>
</evidence>
<comment type="subunit">
    <text evidence="6">Homodimer.</text>
</comment>
<comment type="catalytic activity">
    <reaction evidence="5">
        <text>N,N-dimethyl-1,4-phenylenediamine + anthranilate + 2 NAD(+) = 2-(4-dimethylaminophenyl)diazenylbenzoate + 2 NADH + 2 H(+)</text>
        <dbReference type="Rhea" id="RHEA:55872"/>
        <dbReference type="ChEBI" id="CHEBI:15378"/>
        <dbReference type="ChEBI" id="CHEBI:15783"/>
        <dbReference type="ChEBI" id="CHEBI:16567"/>
        <dbReference type="ChEBI" id="CHEBI:57540"/>
        <dbReference type="ChEBI" id="CHEBI:57945"/>
        <dbReference type="ChEBI" id="CHEBI:71579"/>
        <dbReference type="EC" id="1.7.1.17"/>
    </reaction>
    <physiologicalReaction direction="right-to-left" evidence="5">
        <dbReference type="Rhea" id="RHEA:55874"/>
    </physiologicalReaction>
</comment>
<feature type="domain" description="Flavodoxin-like fold" evidence="7">
    <location>
        <begin position="3"/>
        <end position="200"/>
    </location>
</feature>
<evidence type="ECO:0000313" key="9">
    <source>
        <dbReference type="Proteomes" id="UP000295418"/>
    </source>
</evidence>
<evidence type="ECO:0000313" key="8">
    <source>
        <dbReference type="EMBL" id="TCZ74709.1"/>
    </source>
</evidence>
<evidence type="ECO:0000256" key="1">
    <source>
        <dbReference type="ARBA" id="ARBA00022630"/>
    </source>
</evidence>
<dbReference type="EC" id="1.7.1.17" evidence="6"/>
<protein>
    <recommendedName>
        <fullName evidence="6">FMN dependent NADH:quinone oxidoreductase</fullName>
        <ecNumber evidence="6">1.6.5.-</ecNumber>
    </recommendedName>
    <alternativeName>
        <fullName evidence="6">Azo-dye reductase</fullName>
    </alternativeName>
    <alternativeName>
        <fullName evidence="6">FMN-dependent NADH-azo compound oxidoreductase</fullName>
    </alternativeName>
    <alternativeName>
        <fullName evidence="6">FMN-dependent NADH-azoreductase</fullName>
        <ecNumber evidence="6">1.7.1.17</ecNumber>
    </alternativeName>
</protein>
<comment type="cofactor">
    <cofactor evidence="6">
        <name>FMN</name>
        <dbReference type="ChEBI" id="CHEBI:58210"/>
    </cofactor>
    <text evidence="6">Binds 1 FMN per subunit.</text>
</comment>
<dbReference type="EMBL" id="SKFG01000024">
    <property type="protein sequence ID" value="TCZ74709.1"/>
    <property type="molecule type" value="Genomic_DNA"/>
</dbReference>
<comment type="caution">
    <text evidence="8">The sequence shown here is derived from an EMBL/GenBank/DDBJ whole genome shotgun (WGS) entry which is preliminary data.</text>
</comment>
<keyword evidence="2 6" id="KW-0288">FMN</keyword>
<dbReference type="InterPro" id="IPR050104">
    <property type="entry name" value="FMN-dep_NADH:Q_OxRdtase_AzoR1"/>
</dbReference>
<accession>A0A4R4E5E9</accession>
<proteinExistence type="inferred from homology"/>
<sequence>MSTVLFVKANNRSQEESVTVKLYSTFLANYKAANPSDEVIELDLYNEQLPYMSAAMINGIFKVAQGMETTAEEQQLADIANRHIDQFIAADKVVFAFPLWNMTVPAVLHTYIDYLNQAGKSFKYTAQGVVGLLEGKQVMLLNARGGDYSQAHMQAYEMAVNYVARNMQQFGITDVTTIVIEGHNQYPDQSAAIVERGLESAVAASKQF</sequence>
<dbReference type="NCBIfam" id="NF010075">
    <property type="entry name" value="PRK13556.1"/>
    <property type="match status" value="1"/>
</dbReference>
<dbReference type="SUPFAM" id="SSF52218">
    <property type="entry name" value="Flavoproteins"/>
    <property type="match status" value="1"/>
</dbReference>
<dbReference type="InterPro" id="IPR023048">
    <property type="entry name" value="NADH:quinone_OxRdtase_FMN_depd"/>
</dbReference>
<dbReference type="HAMAP" id="MF_01216">
    <property type="entry name" value="Azoreductase_type1"/>
    <property type="match status" value="1"/>
</dbReference>
<dbReference type="EC" id="1.6.5.-" evidence="6"/>
<dbReference type="PANTHER" id="PTHR43741:SF4">
    <property type="entry name" value="FMN-DEPENDENT NADH:QUINONE OXIDOREDUCTASE"/>
    <property type="match status" value="1"/>
</dbReference>
<organism evidence="8 9">
    <name type="scientific">Paenibacillus albiflavus</name>
    <dbReference type="NCBI Taxonomy" id="2545760"/>
    <lineage>
        <taxon>Bacteria</taxon>
        <taxon>Bacillati</taxon>
        <taxon>Bacillota</taxon>
        <taxon>Bacilli</taxon>
        <taxon>Bacillales</taxon>
        <taxon>Paenibacillaceae</taxon>
        <taxon>Paenibacillus</taxon>
    </lineage>
</organism>
<evidence type="ECO:0000259" key="7">
    <source>
        <dbReference type="Pfam" id="PF02525"/>
    </source>
</evidence>
<evidence type="ECO:0000256" key="4">
    <source>
        <dbReference type="ARBA" id="ARBA00023027"/>
    </source>
</evidence>
<keyword evidence="3 6" id="KW-0560">Oxidoreductase</keyword>
<dbReference type="AlphaFoldDB" id="A0A4R4E5E9"/>
<name>A0A4R4E5E9_9BACL</name>
<dbReference type="RefSeq" id="WP_132419702.1">
    <property type="nucleotide sequence ID" value="NZ_SKFG01000024.1"/>
</dbReference>
<evidence type="ECO:0000256" key="6">
    <source>
        <dbReference type="HAMAP-Rule" id="MF_01216"/>
    </source>
</evidence>
<reference evidence="8 9" key="1">
    <citation type="submission" date="2019-03" db="EMBL/GenBank/DDBJ databases">
        <authorList>
            <person name="Kim M.K.M."/>
        </authorList>
    </citation>
    <scope>NUCLEOTIDE SEQUENCE [LARGE SCALE GENOMIC DNA]</scope>
    <source>
        <strain evidence="8 9">18JY21-1</strain>
    </source>
</reference>
<comment type="function">
    <text evidence="6">Quinone reductase that provides resistance to thiol-specific stress caused by electrophilic quinones.</text>
</comment>
<dbReference type="PANTHER" id="PTHR43741">
    <property type="entry name" value="FMN-DEPENDENT NADH-AZOREDUCTASE 1"/>
    <property type="match status" value="1"/>
</dbReference>
<keyword evidence="9" id="KW-1185">Reference proteome</keyword>
<dbReference type="Pfam" id="PF02525">
    <property type="entry name" value="Flavodoxin_2"/>
    <property type="match status" value="1"/>
</dbReference>
<keyword evidence="1 6" id="KW-0285">Flavoprotein</keyword>
<evidence type="ECO:0000256" key="5">
    <source>
        <dbReference type="ARBA" id="ARBA00048542"/>
    </source>
</evidence>